<keyword evidence="4" id="KW-1185">Reference proteome</keyword>
<evidence type="ECO:0000256" key="1">
    <source>
        <dbReference type="SAM" id="MobiDB-lite"/>
    </source>
</evidence>
<evidence type="ECO:0000313" key="4">
    <source>
        <dbReference type="Proteomes" id="UP000499080"/>
    </source>
</evidence>
<feature type="chain" id="PRO_5021473129" evidence="2">
    <location>
        <begin position="26"/>
        <end position="105"/>
    </location>
</feature>
<gene>
    <name evidence="3" type="ORF">AVEN_261819_1</name>
</gene>
<feature type="region of interest" description="Disordered" evidence="1">
    <location>
        <begin position="81"/>
        <end position="105"/>
    </location>
</feature>
<feature type="signal peptide" evidence="2">
    <location>
        <begin position="1"/>
        <end position="25"/>
    </location>
</feature>
<comment type="caution">
    <text evidence="3">The sequence shown here is derived from an EMBL/GenBank/DDBJ whole genome shotgun (WGS) entry which is preliminary data.</text>
</comment>
<reference evidence="3 4" key="1">
    <citation type="journal article" date="2019" name="Sci. Rep.">
        <title>Orb-weaving spider Araneus ventricosus genome elucidates the spidroin gene catalogue.</title>
        <authorList>
            <person name="Kono N."/>
            <person name="Nakamura H."/>
            <person name="Ohtoshi R."/>
            <person name="Moran D.A.P."/>
            <person name="Shinohara A."/>
            <person name="Yoshida Y."/>
            <person name="Fujiwara M."/>
            <person name="Mori M."/>
            <person name="Tomita M."/>
            <person name="Arakawa K."/>
        </authorList>
    </citation>
    <scope>NUCLEOTIDE SEQUENCE [LARGE SCALE GENOMIC DNA]</scope>
</reference>
<accession>A0A4Y2LZ19</accession>
<evidence type="ECO:0000313" key="3">
    <source>
        <dbReference type="EMBL" id="GBN19749.1"/>
    </source>
</evidence>
<organism evidence="3 4">
    <name type="scientific">Araneus ventricosus</name>
    <name type="common">Orbweaver spider</name>
    <name type="synonym">Epeira ventricosa</name>
    <dbReference type="NCBI Taxonomy" id="182803"/>
    <lineage>
        <taxon>Eukaryota</taxon>
        <taxon>Metazoa</taxon>
        <taxon>Ecdysozoa</taxon>
        <taxon>Arthropoda</taxon>
        <taxon>Chelicerata</taxon>
        <taxon>Arachnida</taxon>
        <taxon>Araneae</taxon>
        <taxon>Araneomorphae</taxon>
        <taxon>Entelegynae</taxon>
        <taxon>Araneoidea</taxon>
        <taxon>Araneidae</taxon>
        <taxon>Araneus</taxon>
    </lineage>
</organism>
<proteinExistence type="predicted"/>
<name>A0A4Y2LZ19_ARAVE</name>
<dbReference type="Proteomes" id="UP000499080">
    <property type="component" value="Unassembled WGS sequence"/>
</dbReference>
<protein>
    <submittedName>
        <fullName evidence="3">Uncharacterized protein</fullName>
    </submittedName>
</protein>
<sequence length="105" mass="11754">MEPLFAFFLHFLLLFFDGLLRRLLSTRVEGPGGGLSCLEDLSLERLRLPEFLRSILGDLDRLRKNDREDLDLRGIIGGTLGMESSHESEPPMPTSGVFKVPPGDL</sequence>
<dbReference type="EMBL" id="BGPR01006520">
    <property type="protein sequence ID" value="GBN19749.1"/>
    <property type="molecule type" value="Genomic_DNA"/>
</dbReference>
<keyword evidence="2" id="KW-0732">Signal</keyword>
<dbReference type="AlphaFoldDB" id="A0A4Y2LZ19"/>
<evidence type="ECO:0000256" key="2">
    <source>
        <dbReference type="SAM" id="SignalP"/>
    </source>
</evidence>